<dbReference type="AlphaFoldDB" id="A0A225AUC1"/>
<dbReference type="PANTHER" id="PTHR28244">
    <property type="entry name" value="RNA POLYMERASE I-SPECIFIC TRANSCRIPTION INITIATION FACTOR RRN11"/>
    <property type="match status" value="1"/>
</dbReference>
<dbReference type="GO" id="GO:0001181">
    <property type="term" value="F:RNA polymerase I general transcription initiation factor activity"/>
    <property type="evidence" value="ECO:0007669"/>
    <property type="project" value="InterPro"/>
</dbReference>
<organism evidence="2 3">
    <name type="scientific">Talaromyces atroroseus</name>
    <dbReference type="NCBI Taxonomy" id="1441469"/>
    <lineage>
        <taxon>Eukaryota</taxon>
        <taxon>Fungi</taxon>
        <taxon>Dikarya</taxon>
        <taxon>Ascomycota</taxon>
        <taxon>Pezizomycotina</taxon>
        <taxon>Eurotiomycetes</taxon>
        <taxon>Eurotiomycetidae</taxon>
        <taxon>Eurotiales</taxon>
        <taxon>Trichocomaceae</taxon>
        <taxon>Talaromyces</taxon>
        <taxon>Talaromyces sect. Trachyspermi</taxon>
    </lineage>
</organism>
<dbReference type="Pfam" id="PF04090">
    <property type="entry name" value="Rrn11"/>
    <property type="match status" value="1"/>
</dbReference>
<dbReference type="OrthoDB" id="2159786at2759"/>
<dbReference type="GO" id="GO:0042790">
    <property type="term" value="P:nucleolar large rRNA transcription by RNA polymerase I"/>
    <property type="evidence" value="ECO:0007669"/>
    <property type="project" value="TreeGrafter"/>
</dbReference>
<protein>
    <recommendedName>
        <fullName evidence="4">RNA polymerase I-specific transcription initiation factor rrn11</fullName>
    </recommendedName>
</protein>
<dbReference type="InterPro" id="IPR053029">
    <property type="entry name" value="RNA_pol_I-specific_init_factor"/>
</dbReference>
<feature type="compositionally biased region" description="Polar residues" evidence="1">
    <location>
        <begin position="63"/>
        <end position="72"/>
    </location>
</feature>
<evidence type="ECO:0008006" key="4">
    <source>
        <dbReference type="Google" id="ProtNLM"/>
    </source>
</evidence>
<keyword evidence="3" id="KW-1185">Reference proteome</keyword>
<dbReference type="GO" id="GO:0017025">
    <property type="term" value="F:TBP-class protein binding"/>
    <property type="evidence" value="ECO:0007669"/>
    <property type="project" value="TreeGrafter"/>
</dbReference>
<dbReference type="RefSeq" id="XP_020117188.1">
    <property type="nucleotide sequence ID" value="XM_020262500.1"/>
</dbReference>
<feature type="region of interest" description="Disordered" evidence="1">
    <location>
        <begin position="265"/>
        <end position="296"/>
    </location>
</feature>
<dbReference type="InterPro" id="IPR007224">
    <property type="entry name" value="TIF_Rrn11"/>
</dbReference>
<dbReference type="GeneID" id="31007346"/>
<dbReference type="PANTHER" id="PTHR28244:SF1">
    <property type="entry name" value="RNA POLYMERASE I-SPECIFIC TRANSCRIPTION INITIATION FACTOR RRN11"/>
    <property type="match status" value="1"/>
</dbReference>
<sequence length="419" mass="47640">MIQPKVSVFSLPLVAWQQHASVRAKKYDVKRGRRRRKPSHDLRDEESGVDESGLETTDAESGYESSRSRAQSVVLTPEEARQYRAAGLSLDEELFEEDFPHVGLRDKSLERKRANDYVEDLQNQWPPIFLPGSKTTESTLHVRHLGVLTTILHKCLLEGDFVRAGRAWSMLLHERFGRQPVDIRSGGRWGIGAEILFRQNSTSGTVFTRPGFEAAKAYYERLIIQFPSRNARTEASGSLHFYPAMFTLWIYVVEQESAKAREALEYEEDENVSENPSESGDHVMSDPENNTDRNRDILSRRAKIRQKELAGAQEIATRMDDVMVGPPYSDSPALLQLRGMIALWLGDLYVLSLARDDEDIDMLDDDDEDYNVSSDRLIANRELHIALGKRVAEVAKANELFGKAKRRREGADEPAEEDF</sequence>
<accession>A0A225AUC1</accession>
<dbReference type="GO" id="GO:0001164">
    <property type="term" value="F:RNA polymerase I core promoter sequence-specific DNA binding"/>
    <property type="evidence" value="ECO:0007669"/>
    <property type="project" value="InterPro"/>
</dbReference>
<dbReference type="STRING" id="1441469.A0A225AUC1"/>
<feature type="compositionally biased region" description="Basic and acidic residues" evidence="1">
    <location>
        <begin position="279"/>
        <end position="296"/>
    </location>
</feature>
<dbReference type="EMBL" id="LFMY01000012">
    <property type="protein sequence ID" value="OKL57067.1"/>
    <property type="molecule type" value="Genomic_DNA"/>
</dbReference>
<gene>
    <name evidence="2" type="ORF">UA08_07590</name>
</gene>
<dbReference type="GO" id="GO:0070860">
    <property type="term" value="C:RNA polymerase I core factor complex"/>
    <property type="evidence" value="ECO:0007669"/>
    <property type="project" value="TreeGrafter"/>
</dbReference>
<evidence type="ECO:0000313" key="2">
    <source>
        <dbReference type="EMBL" id="OKL57067.1"/>
    </source>
</evidence>
<feature type="region of interest" description="Disordered" evidence="1">
    <location>
        <begin position="27"/>
        <end position="72"/>
    </location>
</feature>
<evidence type="ECO:0000256" key="1">
    <source>
        <dbReference type="SAM" id="MobiDB-lite"/>
    </source>
</evidence>
<comment type="caution">
    <text evidence="2">The sequence shown here is derived from an EMBL/GenBank/DDBJ whole genome shotgun (WGS) entry which is preliminary data.</text>
</comment>
<reference evidence="2 3" key="1">
    <citation type="submission" date="2015-06" db="EMBL/GenBank/DDBJ databases">
        <title>Talaromyces atroroseus IBT 11181 draft genome.</title>
        <authorList>
            <person name="Rasmussen K.B."/>
            <person name="Rasmussen S."/>
            <person name="Petersen B."/>
            <person name="Sicheritz-Ponten T."/>
            <person name="Mortensen U.H."/>
            <person name="Thrane U."/>
        </authorList>
    </citation>
    <scope>NUCLEOTIDE SEQUENCE [LARGE SCALE GENOMIC DNA]</scope>
    <source>
        <strain evidence="2 3">IBT 11181</strain>
    </source>
</reference>
<dbReference type="Proteomes" id="UP000214365">
    <property type="component" value="Unassembled WGS sequence"/>
</dbReference>
<proteinExistence type="predicted"/>
<evidence type="ECO:0000313" key="3">
    <source>
        <dbReference type="Proteomes" id="UP000214365"/>
    </source>
</evidence>
<name>A0A225AUC1_TALAT</name>